<dbReference type="SUPFAM" id="SSF54928">
    <property type="entry name" value="RNA-binding domain, RBD"/>
    <property type="match status" value="1"/>
</dbReference>
<reference evidence="2" key="1">
    <citation type="submission" date="2022-11" db="EMBL/GenBank/DDBJ databases">
        <title>Chromosome-level genome of Pogonophryne albipinna.</title>
        <authorList>
            <person name="Jo E."/>
        </authorList>
    </citation>
    <scope>NUCLEOTIDE SEQUENCE</scope>
    <source>
        <strain evidence="2">SGF0006</strain>
        <tissue evidence="2">Muscle</tissue>
    </source>
</reference>
<dbReference type="EMBL" id="JAPTMU010000016">
    <property type="protein sequence ID" value="KAJ4930292.1"/>
    <property type="molecule type" value="Genomic_DNA"/>
</dbReference>
<evidence type="ECO:0000313" key="3">
    <source>
        <dbReference type="Proteomes" id="UP001219934"/>
    </source>
</evidence>
<dbReference type="AlphaFoldDB" id="A0AAD6ATB2"/>
<dbReference type="PANTHER" id="PTHR15592">
    <property type="entry name" value="MATRIN 3/NUCLEAR PROTEIN 220-RELATED"/>
    <property type="match status" value="1"/>
</dbReference>
<feature type="region of interest" description="Disordered" evidence="1">
    <location>
        <begin position="1"/>
        <end position="37"/>
    </location>
</feature>
<evidence type="ECO:0000313" key="2">
    <source>
        <dbReference type="EMBL" id="KAJ4930292.1"/>
    </source>
</evidence>
<dbReference type="Gene3D" id="3.30.70.330">
    <property type="match status" value="1"/>
</dbReference>
<evidence type="ECO:0000256" key="1">
    <source>
        <dbReference type="SAM" id="MobiDB-lite"/>
    </source>
</evidence>
<dbReference type="InterPro" id="IPR012677">
    <property type="entry name" value="Nucleotide-bd_a/b_plait_sf"/>
</dbReference>
<name>A0AAD6ATB2_9TELE</name>
<organism evidence="2 3">
    <name type="scientific">Pogonophryne albipinna</name>
    <dbReference type="NCBI Taxonomy" id="1090488"/>
    <lineage>
        <taxon>Eukaryota</taxon>
        <taxon>Metazoa</taxon>
        <taxon>Chordata</taxon>
        <taxon>Craniata</taxon>
        <taxon>Vertebrata</taxon>
        <taxon>Euteleostomi</taxon>
        <taxon>Actinopterygii</taxon>
        <taxon>Neopterygii</taxon>
        <taxon>Teleostei</taxon>
        <taxon>Neoteleostei</taxon>
        <taxon>Acanthomorphata</taxon>
        <taxon>Eupercaria</taxon>
        <taxon>Perciformes</taxon>
        <taxon>Notothenioidei</taxon>
        <taxon>Pogonophryne</taxon>
    </lineage>
</organism>
<dbReference type="GO" id="GO:0003676">
    <property type="term" value="F:nucleic acid binding"/>
    <property type="evidence" value="ECO:0007669"/>
    <property type="project" value="InterPro"/>
</dbReference>
<keyword evidence="3" id="KW-1185">Reference proteome</keyword>
<dbReference type="InterPro" id="IPR035979">
    <property type="entry name" value="RBD_domain_sf"/>
</dbReference>
<proteinExistence type="predicted"/>
<comment type="caution">
    <text evidence="2">The sequence shown here is derived from an EMBL/GenBank/DDBJ whole genome shotgun (WGS) entry which is preliminary data.</text>
</comment>
<dbReference type="Proteomes" id="UP001219934">
    <property type="component" value="Unassembled WGS sequence"/>
</dbReference>
<evidence type="ECO:0008006" key="4">
    <source>
        <dbReference type="Google" id="ProtNLM"/>
    </source>
</evidence>
<accession>A0AAD6ATB2</accession>
<protein>
    <recommendedName>
        <fullName evidence="4">RRM domain-containing protein</fullName>
    </recommendedName>
</protein>
<sequence length="144" mass="15724">MAAAAADRYFGEGGRATKRQKTEDGGMTTEGYDDPHKPLPSLVVHIRGLVDGIMESDLAEALQEFGAISYVVMMPKKRQALVEYEDTNGSCNAVTYAAENQADVSSRPRLGRLEKRQIDSGRWVASADVIRSVEPVIIIRANTP</sequence>
<gene>
    <name evidence="2" type="ORF">JOQ06_019297</name>
</gene>